<reference evidence="3 4" key="1">
    <citation type="submission" date="2018-11" db="EMBL/GenBank/DDBJ databases">
        <title>Schleiferia aggregans sp. nov., a moderately thermophilic heterotrophic bacterium isolated from microbial mats at a terrestrial hot spring.</title>
        <authorList>
            <person name="Iino T."/>
            <person name="Ohkuma M."/>
            <person name="Haruta S."/>
        </authorList>
    </citation>
    <scope>NUCLEOTIDE SEQUENCE [LARGE SCALE GENOMIC DNA]</scope>
    <source>
        <strain evidence="3 4">LA</strain>
    </source>
</reference>
<evidence type="ECO:0000256" key="2">
    <source>
        <dbReference type="SAM" id="Coils"/>
    </source>
</evidence>
<dbReference type="RefSeq" id="WP_124398309.1">
    <property type="nucleotide sequence ID" value="NZ_BHZE01000019.1"/>
</dbReference>
<dbReference type="SMART" id="SM00698">
    <property type="entry name" value="MORN"/>
    <property type="match status" value="3"/>
</dbReference>
<name>A0A401XMK7_9FLAO</name>
<sequence>MNKRTAYLLVTLFVVSLSFNVYQYIEYENISRNVEFLKREIDIFSHRNEILINTISKALTEEDALFDFQEDSLHSIMPDSLLQKMRILHQNIRKNSDSILVMNEMFRRFRSIIGAAEKMQNQTQLSVKELREKYLLQSAELELLKKELELSKRQANQLLNRVAEITLNLKDNIQLRYIGEVDARRPDGLGVGFYSTGGYYIGQWKDGVRHGLGEYVWKNGDRYKGEFVNDKRQGYGEYIYSNGYRYRGGWRDDLRDGYGELFNDENKRVAKGIWKNDKLTEKQ</sequence>
<comment type="caution">
    <text evidence="3">The sequence shown here is derived from an EMBL/GenBank/DDBJ whole genome shotgun (WGS) entry which is preliminary data.</text>
</comment>
<keyword evidence="2" id="KW-0175">Coiled coil</keyword>
<dbReference type="SUPFAM" id="SSF82185">
    <property type="entry name" value="Histone H3 K4-specific methyltransferase SET7/9 N-terminal domain"/>
    <property type="match status" value="1"/>
</dbReference>
<proteinExistence type="predicted"/>
<keyword evidence="1" id="KW-0677">Repeat</keyword>
<dbReference type="PANTHER" id="PTHR43215">
    <property type="entry name" value="RADIAL SPOKE HEAD 1 HOMOLOG"/>
    <property type="match status" value="1"/>
</dbReference>
<dbReference type="PANTHER" id="PTHR43215:SF14">
    <property type="entry name" value="RADIAL SPOKE HEAD 1 HOMOLOG"/>
    <property type="match status" value="1"/>
</dbReference>
<dbReference type="OrthoDB" id="1097666at2"/>
<dbReference type="AlphaFoldDB" id="A0A401XMK7"/>
<gene>
    <name evidence="3" type="ORF">JCM31826_17290</name>
</gene>
<keyword evidence="4" id="KW-1185">Reference proteome</keyword>
<organism evidence="3 4">
    <name type="scientific">Thermaurantimonas aggregans</name>
    <dbReference type="NCBI Taxonomy" id="2173829"/>
    <lineage>
        <taxon>Bacteria</taxon>
        <taxon>Pseudomonadati</taxon>
        <taxon>Bacteroidota</taxon>
        <taxon>Flavobacteriia</taxon>
        <taxon>Flavobacteriales</taxon>
        <taxon>Schleiferiaceae</taxon>
        <taxon>Thermaurantimonas</taxon>
    </lineage>
</organism>
<dbReference type="InterPro" id="IPR003409">
    <property type="entry name" value="MORN"/>
</dbReference>
<dbReference type="EMBL" id="BHZE01000019">
    <property type="protein sequence ID" value="GCD78247.1"/>
    <property type="molecule type" value="Genomic_DNA"/>
</dbReference>
<evidence type="ECO:0000256" key="1">
    <source>
        <dbReference type="ARBA" id="ARBA00022737"/>
    </source>
</evidence>
<dbReference type="Proteomes" id="UP000286715">
    <property type="component" value="Unassembled WGS sequence"/>
</dbReference>
<evidence type="ECO:0000313" key="3">
    <source>
        <dbReference type="EMBL" id="GCD78247.1"/>
    </source>
</evidence>
<evidence type="ECO:0008006" key="5">
    <source>
        <dbReference type="Google" id="ProtNLM"/>
    </source>
</evidence>
<accession>A0A401XMK7</accession>
<feature type="coiled-coil region" evidence="2">
    <location>
        <begin position="127"/>
        <end position="168"/>
    </location>
</feature>
<dbReference type="Pfam" id="PF02493">
    <property type="entry name" value="MORN"/>
    <property type="match status" value="3"/>
</dbReference>
<evidence type="ECO:0000313" key="4">
    <source>
        <dbReference type="Proteomes" id="UP000286715"/>
    </source>
</evidence>
<dbReference type="Gene3D" id="2.20.110.10">
    <property type="entry name" value="Histone H3 K4-specific methyltransferase SET7/9 N-terminal domain"/>
    <property type="match status" value="2"/>
</dbReference>
<protein>
    <recommendedName>
        <fullName evidence="5">Phosphatidylinositol-4-phosphate 5-kinase</fullName>
    </recommendedName>
</protein>